<organism evidence="2 3">
    <name type="scientific">Prorocentrum cordatum</name>
    <dbReference type="NCBI Taxonomy" id="2364126"/>
    <lineage>
        <taxon>Eukaryota</taxon>
        <taxon>Sar</taxon>
        <taxon>Alveolata</taxon>
        <taxon>Dinophyceae</taxon>
        <taxon>Prorocentrales</taxon>
        <taxon>Prorocentraceae</taxon>
        <taxon>Prorocentrum</taxon>
    </lineage>
</organism>
<evidence type="ECO:0000256" key="1">
    <source>
        <dbReference type="SAM" id="MobiDB-lite"/>
    </source>
</evidence>
<gene>
    <name evidence="2" type="ORF">PCOR1329_LOCUS27978</name>
</gene>
<keyword evidence="3" id="KW-1185">Reference proteome</keyword>
<evidence type="ECO:0000313" key="3">
    <source>
        <dbReference type="Proteomes" id="UP001189429"/>
    </source>
</evidence>
<comment type="caution">
    <text evidence="2">The sequence shown here is derived from an EMBL/GenBank/DDBJ whole genome shotgun (WGS) entry which is preliminary data.</text>
</comment>
<accession>A0ABN9SEF9</accession>
<feature type="region of interest" description="Disordered" evidence="1">
    <location>
        <begin position="183"/>
        <end position="213"/>
    </location>
</feature>
<evidence type="ECO:0000313" key="2">
    <source>
        <dbReference type="EMBL" id="CAK0828844.1"/>
    </source>
</evidence>
<reference evidence="2" key="1">
    <citation type="submission" date="2023-10" db="EMBL/GenBank/DDBJ databases">
        <authorList>
            <person name="Chen Y."/>
            <person name="Shah S."/>
            <person name="Dougan E. K."/>
            <person name="Thang M."/>
            <person name="Chan C."/>
        </authorList>
    </citation>
    <scope>NUCLEOTIDE SEQUENCE [LARGE SCALE GENOMIC DNA]</scope>
</reference>
<dbReference type="EMBL" id="CAUYUJ010010225">
    <property type="protein sequence ID" value="CAK0828844.1"/>
    <property type="molecule type" value="Genomic_DNA"/>
</dbReference>
<sequence length="356" mass="36772">MTEEEQNELANTVLARLRRSCSATEEQQLEELAGFVVTMVEHGQPPHEMAEELGSLLGDEVGPFLGWLDMEKARLVGRASSQGPPRLRAKLTTNDVTASLDRTNAATAGTDMNGASAAHEPDDPQSLVVVTQRLVLQPNAGQAGTARLTELRDFCSTPAPVLADVEAEADSVEGCAADVGASAVQARRPPRDSPWLAAPPGPQRPRSPSMAQLGSGGIELKGVHVALNPLGLVPVALNPSGLMLGTHSALNLPGFVPALSPSGLVLHVFGALNLPGLVLGTHSSLNPPGLVPVALKPAGLVLHVSGALNPPGLVLGTNSALHPLGLMPVALNPSGLVLHVFGALNPPGSCSERIRR</sequence>
<name>A0ABN9SEF9_9DINO</name>
<dbReference type="Proteomes" id="UP001189429">
    <property type="component" value="Unassembled WGS sequence"/>
</dbReference>
<proteinExistence type="predicted"/>
<protein>
    <submittedName>
        <fullName evidence="2">Uncharacterized protein</fullName>
    </submittedName>
</protein>